<gene>
    <name evidence="3" type="ORF">ABR75_06765</name>
</gene>
<sequence length="255" mass="27449">MTLAYDRLGNQGATQTIAFLHGFTQTRRSMHGLIGEMSALSTLFSAMTVDAPLHGESQQVATDVPGAADALVDTCGQAIYLGYSMGARICLHAALQHPTDVQALVLISGTAGIIDPAQRQHRQEADIELAAHVERVGTQQFITQWLAKPMFALLPDNPHDIAQRCTNSATSLATSLRMCGTGTQQSLWESLPSLSMPVLLIAGAHDEAFCQHARRIHELIGSNSTIHIVQDAGHSVHLEQTQATAQIITDWLATI</sequence>
<proteinExistence type="predicted"/>
<dbReference type="AlphaFoldDB" id="A0A0R2QA13"/>
<protein>
    <recommendedName>
        <fullName evidence="2">AB hydrolase-1 domain-containing protein</fullName>
    </recommendedName>
</protein>
<comment type="caution">
    <text evidence="3">The sequence shown here is derived from an EMBL/GenBank/DDBJ whole genome shotgun (WGS) entry which is preliminary data.</text>
</comment>
<evidence type="ECO:0000313" key="3">
    <source>
        <dbReference type="EMBL" id="KRO46876.1"/>
    </source>
</evidence>
<evidence type="ECO:0000313" key="4">
    <source>
        <dbReference type="Proteomes" id="UP000051017"/>
    </source>
</evidence>
<evidence type="ECO:0000256" key="1">
    <source>
        <dbReference type="ARBA" id="ARBA00023239"/>
    </source>
</evidence>
<keyword evidence="1" id="KW-0456">Lyase</keyword>
<dbReference type="PANTHER" id="PTHR42916:SF1">
    <property type="entry name" value="PROTEIN PHYLLO, CHLOROPLASTIC"/>
    <property type="match status" value="1"/>
</dbReference>
<organism evidence="3 4">
    <name type="scientific">Acidimicrobiia bacterium BACL6 MAG-120924-bin43</name>
    <dbReference type="NCBI Taxonomy" id="1655583"/>
    <lineage>
        <taxon>Bacteria</taxon>
        <taxon>Bacillati</taxon>
        <taxon>Actinomycetota</taxon>
        <taxon>Acidimicrobiia</taxon>
        <taxon>acIV cluster</taxon>
    </lineage>
</organism>
<dbReference type="PANTHER" id="PTHR42916">
    <property type="entry name" value="2-SUCCINYL-5-ENOLPYRUVYL-6-HYDROXY-3-CYCLOHEXENE-1-CARBOXYLATE SYNTHASE"/>
    <property type="match status" value="1"/>
</dbReference>
<dbReference type="Pfam" id="PF12697">
    <property type="entry name" value="Abhydrolase_6"/>
    <property type="match status" value="1"/>
</dbReference>
<evidence type="ECO:0000259" key="2">
    <source>
        <dbReference type="Pfam" id="PF12697"/>
    </source>
</evidence>
<dbReference type="EMBL" id="LIBJ01000224">
    <property type="protein sequence ID" value="KRO46876.1"/>
    <property type="molecule type" value="Genomic_DNA"/>
</dbReference>
<dbReference type="GO" id="GO:0016829">
    <property type="term" value="F:lyase activity"/>
    <property type="evidence" value="ECO:0007669"/>
    <property type="project" value="UniProtKB-KW"/>
</dbReference>
<dbReference type="InterPro" id="IPR000073">
    <property type="entry name" value="AB_hydrolase_1"/>
</dbReference>
<feature type="domain" description="AB hydrolase-1" evidence="2">
    <location>
        <begin position="19"/>
        <end position="246"/>
    </location>
</feature>
<dbReference type="SUPFAM" id="SSF53474">
    <property type="entry name" value="alpha/beta-Hydrolases"/>
    <property type="match status" value="1"/>
</dbReference>
<reference evidence="3 4" key="1">
    <citation type="submission" date="2015-10" db="EMBL/GenBank/DDBJ databases">
        <title>Metagenome-Assembled Genomes uncover a global brackish microbiome.</title>
        <authorList>
            <person name="Hugerth L.W."/>
            <person name="Larsson J."/>
            <person name="Alneberg J."/>
            <person name="Lindh M.V."/>
            <person name="Legrand C."/>
            <person name="Pinhassi J."/>
            <person name="Andersson A.F."/>
        </authorList>
    </citation>
    <scope>NUCLEOTIDE SEQUENCE [LARGE SCALE GENOMIC DNA]</scope>
    <source>
        <strain evidence="3">BACL6 MAG-120924-bin43</strain>
    </source>
</reference>
<dbReference type="Proteomes" id="UP000051017">
    <property type="component" value="Unassembled WGS sequence"/>
</dbReference>
<accession>A0A0R2QA13</accession>
<dbReference type="InterPro" id="IPR029058">
    <property type="entry name" value="AB_hydrolase_fold"/>
</dbReference>
<name>A0A0R2QA13_9ACTN</name>
<dbReference type="Gene3D" id="3.40.50.1820">
    <property type="entry name" value="alpha/beta hydrolase"/>
    <property type="match status" value="1"/>
</dbReference>